<name>A0A6J5LJA5_9CAUD</name>
<dbReference type="EMBL" id="LR796270">
    <property type="protein sequence ID" value="CAB4133147.1"/>
    <property type="molecule type" value="Genomic_DNA"/>
</dbReference>
<accession>A0A6J5LJA5</accession>
<reference evidence="1" key="1">
    <citation type="submission" date="2020-04" db="EMBL/GenBank/DDBJ databases">
        <authorList>
            <person name="Chiriac C."/>
            <person name="Salcher M."/>
            <person name="Ghai R."/>
            <person name="Kavagutti S V."/>
        </authorList>
    </citation>
    <scope>NUCLEOTIDE SEQUENCE</scope>
</reference>
<organism evidence="1">
    <name type="scientific">uncultured Caudovirales phage</name>
    <dbReference type="NCBI Taxonomy" id="2100421"/>
    <lineage>
        <taxon>Viruses</taxon>
        <taxon>Duplodnaviria</taxon>
        <taxon>Heunggongvirae</taxon>
        <taxon>Uroviricota</taxon>
        <taxon>Caudoviricetes</taxon>
        <taxon>Peduoviridae</taxon>
        <taxon>Maltschvirus</taxon>
        <taxon>Maltschvirus maltsch</taxon>
    </lineage>
</organism>
<evidence type="ECO:0000313" key="1">
    <source>
        <dbReference type="EMBL" id="CAB4133147.1"/>
    </source>
</evidence>
<sequence>MAAKVVYNMSKQTKRFLGTLKGETRTVFKKMMIGAELAAIKAKQAKVVKPTDGE</sequence>
<proteinExistence type="predicted"/>
<protein>
    <submittedName>
        <fullName evidence="1">Uncharacterized protein</fullName>
    </submittedName>
</protein>
<gene>
    <name evidence="1" type="ORF">UFOVP250_48</name>
</gene>